<dbReference type="InterPro" id="IPR000182">
    <property type="entry name" value="GNAT_dom"/>
</dbReference>
<reference evidence="5 6" key="1">
    <citation type="submission" date="2024-09" db="EMBL/GenBank/DDBJ databases">
        <authorList>
            <person name="Sun Q."/>
            <person name="Mori K."/>
        </authorList>
    </citation>
    <scope>NUCLEOTIDE SEQUENCE [LARGE SCALE GENOMIC DNA]</scope>
    <source>
        <strain evidence="5 6">JCM 3331</strain>
    </source>
</reference>
<organism evidence="5 6">
    <name type="scientific">Streptomyces yanii</name>
    <dbReference type="NCBI Taxonomy" id="78510"/>
    <lineage>
        <taxon>Bacteria</taxon>
        <taxon>Bacillati</taxon>
        <taxon>Actinomycetota</taxon>
        <taxon>Actinomycetes</taxon>
        <taxon>Kitasatosporales</taxon>
        <taxon>Streptomycetaceae</taxon>
        <taxon>Streptomyces</taxon>
    </lineage>
</organism>
<evidence type="ECO:0000256" key="3">
    <source>
        <dbReference type="ARBA" id="ARBA00038502"/>
    </source>
</evidence>
<gene>
    <name evidence="5" type="ORF">ACFFTL_29860</name>
</gene>
<evidence type="ECO:0000259" key="4">
    <source>
        <dbReference type="PROSITE" id="PS51186"/>
    </source>
</evidence>
<sequence length="198" mass="21561">MEHTPSSSASPVRIEPWSDGDLELLRRVNAPELMDHLGGPESEEQLMVRHGRYVEMSADRTGRGRMFRITLADGSGGEAVGTIGFWERTWQGQEVYETGWAVLAGHQGRGIATAATRAVVEQARAEHKHRYLHAYPSVDNGASNAVCRRVGFILIGECDFEYPPGHALLTNDWRLDLTPELGSGPGPGLSPNSGPEAC</sequence>
<evidence type="ECO:0000256" key="2">
    <source>
        <dbReference type="ARBA" id="ARBA00023315"/>
    </source>
</evidence>
<dbReference type="EMBL" id="JBHMCG010000131">
    <property type="protein sequence ID" value="MFB9576374.1"/>
    <property type="molecule type" value="Genomic_DNA"/>
</dbReference>
<dbReference type="EC" id="2.3.-.-" evidence="5"/>
<keyword evidence="2 5" id="KW-0012">Acyltransferase</keyword>
<comment type="caution">
    <text evidence="5">The sequence shown here is derived from an EMBL/GenBank/DDBJ whole genome shotgun (WGS) entry which is preliminary data.</text>
</comment>
<comment type="similarity">
    <text evidence="3">Belongs to the acetyltransferase family. RimJ subfamily.</text>
</comment>
<dbReference type="CDD" id="cd04301">
    <property type="entry name" value="NAT_SF"/>
    <property type="match status" value="1"/>
</dbReference>
<dbReference type="GO" id="GO:0016746">
    <property type="term" value="F:acyltransferase activity"/>
    <property type="evidence" value="ECO:0007669"/>
    <property type="project" value="UniProtKB-KW"/>
</dbReference>
<dbReference type="RefSeq" id="WP_345517567.1">
    <property type="nucleotide sequence ID" value="NZ_BAAAXD010000045.1"/>
</dbReference>
<dbReference type="InterPro" id="IPR051531">
    <property type="entry name" value="N-acetyltransferase"/>
</dbReference>
<dbReference type="Gene3D" id="3.40.630.30">
    <property type="match status" value="1"/>
</dbReference>
<proteinExistence type="inferred from homology"/>
<evidence type="ECO:0000256" key="1">
    <source>
        <dbReference type="ARBA" id="ARBA00022679"/>
    </source>
</evidence>
<name>A0ABV5REY4_9ACTN</name>
<dbReference type="SUPFAM" id="SSF55729">
    <property type="entry name" value="Acyl-CoA N-acyltransferases (Nat)"/>
    <property type="match status" value="1"/>
</dbReference>
<feature type="domain" description="N-acetyltransferase" evidence="4">
    <location>
        <begin position="12"/>
        <end position="174"/>
    </location>
</feature>
<evidence type="ECO:0000313" key="6">
    <source>
        <dbReference type="Proteomes" id="UP001589710"/>
    </source>
</evidence>
<keyword evidence="1 5" id="KW-0808">Transferase</keyword>
<dbReference type="PROSITE" id="PS51186">
    <property type="entry name" value="GNAT"/>
    <property type="match status" value="1"/>
</dbReference>
<dbReference type="PANTHER" id="PTHR43792:SF8">
    <property type="entry name" value="[RIBOSOMAL PROTEIN US5]-ALANINE N-ACETYLTRANSFERASE"/>
    <property type="match status" value="1"/>
</dbReference>
<keyword evidence="6" id="KW-1185">Reference proteome</keyword>
<dbReference type="Pfam" id="PF13302">
    <property type="entry name" value="Acetyltransf_3"/>
    <property type="match status" value="1"/>
</dbReference>
<dbReference type="InterPro" id="IPR016181">
    <property type="entry name" value="Acyl_CoA_acyltransferase"/>
</dbReference>
<dbReference type="Proteomes" id="UP001589710">
    <property type="component" value="Unassembled WGS sequence"/>
</dbReference>
<protein>
    <submittedName>
        <fullName evidence="5">GNAT family N-acetyltransferase</fullName>
        <ecNumber evidence="5">2.3.-.-</ecNumber>
    </submittedName>
</protein>
<dbReference type="PANTHER" id="PTHR43792">
    <property type="entry name" value="GNAT FAMILY, PUTATIVE (AFU_ORTHOLOGUE AFUA_3G00765)-RELATED-RELATED"/>
    <property type="match status" value="1"/>
</dbReference>
<accession>A0ABV5REY4</accession>
<evidence type="ECO:0000313" key="5">
    <source>
        <dbReference type="EMBL" id="MFB9576374.1"/>
    </source>
</evidence>